<proteinExistence type="inferred from homology"/>
<dbReference type="GO" id="GO:0005634">
    <property type="term" value="C:nucleus"/>
    <property type="evidence" value="ECO:0007669"/>
    <property type="project" value="TreeGrafter"/>
</dbReference>
<dbReference type="OrthoDB" id="300709at2759"/>
<protein>
    <submittedName>
        <fullName evidence="4">Putative-like family protein</fullName>
    </submittedName>
</protein>
<sequence length="331" mass="35704">MTSNNKKTIAVVGATGIQGSSVARTFATLPTWNVRCLTRDPSSQKSQDLAKLGCDVVRADLADAASLRGAFDGAHAIFLNTDFWGPYRALLAAGVESEAASRSAYDVEVSHGKNAVAAAAGAPALERMVYSALGPMKAASDGKYPHAYHWETKASIVNYIEEEQPQVAEKTSYVYIGAYIDNRLLYPKLDTSTGEYSLVLPGKSQTMFPIIDTAQSTGPFVKALIEGEAPGTKLLAYDSYMSIGEVVEVWSRVTGKPARFVSSTIEEMRKLTGLPAEILDGPAFIDEFGYTAGIANVIGPDALKTKVETRGFEEWLRTKDVQELLEGNVKM</sequence>
<dbReference type="HOGENOM" id="CLU_007383_8_6_1"/>
<dbReference type="OMA" id="IPWEVLD"/>
<accession>M7TIG0</accession>
<dbReference type="PANTHER" id="PTHR42748:SF29">
    <property type="entry name" value="NMRA-LIKE DOMAIN-CONTAINING PROTEIN"/>
    <property type="match status" value="1"/>
</dbReference>
<keyword evidence="5" id="KW-1185">Reference proteome</keyword>
<evidence type="ECO:0000259" key="3">
    <source>
        <dbReference type="Pfam" id="PF05368"/>
    </source>
</evidence>
<dbReference type="Gene3D" id="3.90.25.10">
    <property type="entry name" value="UDP-galactose 4-epimerase, domain 1"/>
    <property type="match status" value="1"/>
</dbReference>
<dbReference type="Pfam" id="PF05368">
    <property type="entry name" value="NmrA"/>
    <property type="match status" value="1"/>
</dbReference>
<dbReference type="InterPro" id="IPR051164">
    <property type="entry name" value="NmrA-like_oxidored"/>
</dbReference>
<dbReference type="EMBL" id="KB706023">
    <property type="protein sequence ID" value="EMR69741.1"/>
    <property type="molecule type" value="Genomic_DNA"/>
</dbReference>
<reference evidence="5" key="1">
    <citation type="journal article" date="2013" name="Genome Announc.">
        <title>Draft genome sequence of the grapevine dieback fungus Eutypa lata UCR-EL1.</title>
        <authorList>
            <person name="Blanco-Ulate B."/>
            <person name="Rolshausen P.E."/>
            <person name="Cantu D."/>
        </authorList>
    </citation>
    <scope>NUCLEOTIDE SEQUENCE [LARGE SCALE GENOMIC DNA]</scope>
    <source>
        <strain evidence="5">UCR-EL1</strain>
    </source>
</reference>
<organism evidence="4 5">
    <name type="scientific">Eutypa lata (strain UCR-EL1)</name>
    <name type="common">Grapevine dieback disease fungus</name>
    <name type="synonym">Eutypa armeniacae</name>
    <dbReference type="NCBI Taxonomy" id="1287681"/>
    <lineage>
        <taxon>Eukaryota</taxon>
        <taxon>Fungi</taxon>
        <taxon>Dikarya</taxon>
        <taxon>Ascomycota</taxon>
        <taxon>Pezizomycotina</taxon>
        <taxon>Sordariomycetes</taxon>
        <taxon>Xylariomycetidae</taxon>
        <taxon>Xylariales</taxon>
        <taxon>Diatrypaceae</taxon>
        <taxon>Eutypa</taxon>
    </lineage>
</organism>
<dbReference type="AlphaFoldDB" id="M7TIG0"/>
<feature type="domain" description="NmrA-like" evidence="3">
    <location>
        <begin position="6"/>
        <end position="316"/>
    </location>
</feature>
<dbReference type="eggNOG" id="ENOG502SK5J">
    <property type="taxonomic scope" value="Eukaryota"/>
</dbReference>
<dbReference type="PANTHER" id="PTHR42748">
    <property type="entry name" value="NITROGEN METABOLITE REPRESSION PROTEIN NMRA FAMILY MEMBER"/>
    <property type="match status" value="1"/>
</dbReference>
<dbReference type="InterPro" id="IPR008030">
    <property type="entry name" value="NmrA-like"/>
</dbReference>
<gene>
    <name evidence="4" type="ORF">UCREL1_3220</name>
</gene>
<dbReference type="STRING" id="1287681.M7TIG0"/>
<evidence type="ECO:0000313" key="5">
    <source>
        <dbReference type="Proteomes" id="UP000012174"/>
    </source>
</evidence>
<dbReference type="InterPro" id="IPR036291">
    <property type="entry name" value="NAD(P)-bd_dom_sf"/>
</dbReference>
<dbReference type="Gene3D" id="3.40.50.720">
    <property type="entry name" value="NAD(P)-binding Rossmann-like Domain"/>
    <property type="match status" value="1"/>
</dbReference>
<evidence type="ECO:0000256" key="1">
    <source>
        <dbReference type="ARBA" id="ARBA00006328"/>
    </source>
</evidence>
<keyword evidence="2" id="KW-0521">NADP</keyword>
<dbReference type="KEGG" id="ela:UCREL1_3220"/>
<name>M7TIG0_EUTLA</name>
<evidence type="ECO:0000256" key="2">
    <source>
        <dbReference type="ARBA" id="ARBA00022857"/>
    </source>
</evidence>
<dbReference type="Proteomes" id="UP000012174">
    <property type="component" value="Unassembled WGS sequence"/>
</dbReference>
<evidence type="ECO:0000313" key="4">
    <source>
        <dbReference type="EMBL" id="EMR69741.1"/>
    </source>
</evidence>
<comment type="similarity">
    <text evidence="1">Belongs to the NmrA-type oxidoreductase family.</text>
</comment>
<dbReference type="SUPFAM" id="SSF51735">
    <property type="entry name" value="NAD(P)-binding Rossmann-fold domains"/>
    <property type="match status" value="1"/>
</dbReference>